<dbReference type="AlphaFoldDB" id="A0AAN7NEY8"/>
<keyword evidence="2" id="KW-1185">Reference proteome</keyword>
<proteinExistence type="predicted"/>
<comment type="caution">
    <text evidence="1">The sequence shown here is derived from an EMBL/GenBank/DDBJ whole genome shotgun (WGS) entry which is preliminary data.</text>
</comment>
<reference evidence="1 2" key="1">
    <citation type="journal article" date="2023" name="J. Hered.">
        <title>Chromosome-level genome of the wood stork (Mycteria americana) provides insight into avian chromosome evolution.</title>
        <authorList>
            <person name="Flamio R. Jr."/>
            <person name="Ramstad K.M."/>
        </authorList>
    </citation>
    <scope>NUCLEOTIDE SEQUENCE [LARGE SCALE GENOMIC DNA]</scope>
    <source>
        <strain evidence="1">JAX WOST 10</strain>
    </source>
</reference>
<dbReference type="EMBL" id="JAUNZN010000002">
    <property type="protein sequence ID" value="KAK4826513.1"/>
    <property type="molecule type" value="Genomic_DNA"/>
</dbReference>
<sequence>MDLIVIAGKATPRVLCPVLGPPVERNGATGDYKLGLSLEKRRIRGNLTNVYKYLKEGCDRTRGNGHKPKERRFHMNVRASNCTMAVKKAGSILGWVNRTSRSRDVIIDTLSFKKDIDILEQVQWRATKM</sequence>
<feature type="non-terminal residue" evidence="1">
    <location>
        <position position="129"/>
    </location>
</feature>
<name>A0AAN7NEY8_MYCAM</name>
<dbReference type="Proteomes" id="UP001333110">
    <property type="component" value="Unassembled WGS sequence"/>
</dbReference>
<accession>A0AAN7NEY8</accession>
<evidence type="ECO:0000313" key="2">
    <source>
        <dbReference type="Proteomes" id="UP001333110"/>
    </source>
</evidence>
<protein>
    <submittedName>
        <fullName evidence="1">Uncharacterized protein</fullName>
    </submittedName>
</protein>
<organism evidence="1 2">
    <name type="scientific">Mycteria americana</name>
    <name type="common">Wood stork</name>
    <dbReference type="NCBI Taxonomy" id="33587"/>
    <lineage>
        <taxon>Eukaryota</taxon>
        <taxon>Metazoa</taxon>
        <taxon>Chordata</taxon>
        <taxon>Craniata</taxon>
        <taxon>Vertebrata</taxon>
        <taxon>Euteleostomi</taxon>
        <taxon>Archelosauria</taxon>
        <taxon>Archosauria</taxon>
        <taxon>Dinosauria</taxon>
        <taxon>Saurischia</taxon>
        <taxon>Theropoda</taxon>
        <taxon>Coelurosauria</taxon>
        <taxon>Aves</taxon>
        <taxon>Neognathae</taxon>
        <taxon>Neoaves</taxon>
        <taxon>Aequornithes</taxon>
        <taxon>Ciconiiformes</taxon>
        <taxon>Ciconiidae</taxon>
        <taxon>Mycteria</taxon>
    </lineage>
</organism>
<evidence type="ECO:0000313" key="1">
    <source>
        <dbReference type="EMBL" id="KAK4826513.1"/>
    </source>
</evidence>
<gene>
    <name evidence="1" type="ORF">QYF61_009774</name>
</gene>